<dbReference type="HOGENOM" id="CLU_059308_0_0_2"/>
<protein>
    <submittedName>
        <fullName evidence="3">Putative nickel/cobalt transporter</fullName>
    </submittedName>
</protein>
<organism evidence="3 4">
    <name type="scientific">Nitrososphaera gargensis (strain Ga9.2)</name>
    <dbReference type="NCBI Taxonomy" id="1237085"/>
    <lineage>
        <taxon>Archaea</taxon>
        <taxon>Nitrososphaerota</taxon>
        <taxon>Nitrososphaeria</taxon>
        <taxon>Nitrososphaerales</taxon>
        <taxon>Nitrososphaeraceae</taxon>
        <taxon>Nitrososphaera</taxon>
    </lineage>
</organism>
<evidence type="ECO:0000256" key="1">
    <source>
        <dbReference type="SAM" id="MobiDB-lite"/>
    </source>
</evidence>
<name>K0II19_NITGG</name>
<feature type="transmembrane region" description="Helical" evidence="2">
    <location>
        <begin position="147"/>
        <end position="165"/>
    </location>
</feature>
<reference evidence="3 4" key="1">
    <citation type="journal article" date="2012" name="Environ. Microbiol.">
        <title>The genome of the ammonia-oxidizing Candidatus Nitrososphaera gargensis: insights into metabolic versatility and environmental adaptations.</title>
        <authorList>
            <person name="Spang A."/>
            <person name="Poehlein A."/>
            <person name="Offre P."/>
            <person name="Zumbragel S."/>
            <person name="Haider S."/>
            <person name="Rychlik N."/>
            <person name="Nowka B."/>
            <person name="Schmeisser C."/>
            <person name="Lebedeva E.V."/>
            <person name="Rattei T."/>
            <person name="Bohm C."/>
            <person name="Schmid M."/>
            <person name="Galushko A."/>
            <person name="Hatzenpichler R."/>
            <person name="Weinmaier T."/>
            <person name="Daniel R."/>
            <person name="Schleper C."/>
            <person name="Spieck E."/>
            <person name="Streit W."/>
            <person name="Wagner M."/>
        </authorList>
    </citation>
    <scope>NUCLEOTIDE SEQUENCE [LARGE SCALE GENOMIC DNA]</scope>
    <source>
        <strain evidence="4">Ga9.2</strain>
    </source>
</reference>
<feature type="transmembrane region" description="Helical" evidence="2">
    <location>
        <begin position="257"/>
        <end position="279"/>
    </location>
</feature>
<feature type="transmembrane region" description="Helical" evidence="2">
    <location>
        <begin position="228"/>
        <end position="251"/>
    </location>
</feature>
<feature type="region of interest" description="Disordered" evidence="1">
    <location>
        <begin position="174"/>
        <end position="199"/>
    </location>
</feature>
<feature type="transmembrane region" description="Helical" evidence="2">
    <location>
        <begin position="72"/>
        <end position="90"/>
    </location>
</feature>
<keyword evidence="2" id="KW-0472">Membrane</keyword>
<feature type="transmembrane region" description="Helical" evidence="2">
    <location>
        <begin position="299"/>
        <end position="317"/>
    </location>
</feature>
<keyword evidence="2" id="KW-0812">Transmembrane</keyword>
<dbReference type="GeneID" id="13795069"/>
<keyword evidence="4" id="KW-1185">Reference proteome</keyword>
<evidence type="ECO:0000313" key="3">
    <source>
        <dbReference type="EMBL" id="AFU57617.1"/>
    </source>
</evidence>
<dbReference type="AlphaFoldDB" id="K0II19"/>
<evidence type="ECO:0000313" key="4">
    <source>
        <dbReference type="Proteomes" id="UP000008037"/>
    </source>
</evidence>
<keyword evidence="2" id="KW-1133">Transmembrane helix</keyword>
<feature type="transmembrane region" description="Helical" evidence="2">
    <location>
        <begin position="7"/>
        <end position="27"/>
    </location>
</feature>
<dbReference type="Proteomes" id="UP000008037">
    <property type="component" value="Chromosome"/>
</dbReference>
<feature type="compositionally biased region" description="Basic and acidic residues" evidence="1">
    <location>
        <begin position="174"/>
        <end position="191"/>
    </location>
</feature>
<dbReference type="InParanoid" id="K0II19"/>
<dbReference type="BioCyc" id="CNIT1237085:G1324-672-MONOMER"/>
<dbReference type="EMBL" id="CP002408">
    <property type="protein sequence ID" value="AFU57617.1"/>
    <property type="molecule type" value="Genomic_DNA"/>
</dbReference>
<gene>
    <name evidence="3" type="ordered locus">Ngar_c06740</name>
</gene>
<dbReference type="RefSeq" id="WP_015018163.1">
    <property type="nucleotide sequence ID" value="NC_018719.1"/>
</dbReference>
<sequence>MDGYVEVKLSVTAILLGGYLIFLSFFLQSANAECISTDPIEVFCGIDLSTGRVSGVYTLHIFGIPTPSLDETAAGVVLPAVILFGLLHGLSPGHGWPVAILYSMRRPRPVFYGLISSGIIAGAHFVSAIAVVVAYIFLTTLVTIPNLYLRLSAAIALGILAYIFWKEEDDHDPIESQHDSLRGTTEHPDHHHEHHQHERKAWHHRISYHSHSHIHQHKKRMPARSLRAIAGFAFVLGFAHEEEFVILALAAGGGDPVGLMIAYASSVAAALVGITLLSLKVYERIQHRIVKYSKYLPKITAVLLLLMAISFATGIGIR</sequence>
<proteinExistence type="predicted"/>
<accession>K0II19</accession>
<dbReference type="STRING" id="1237085.Ngar_c06740"/>
<evidence type="ECO:0000256" key="2">
    <source>
        <dbReference type="SAM" id="Phobius"/>
    </source>
</evidence>
<dbReference type="KEGG" id="nga:Ngar_c06740"/>
<feature type="transmembrane region" description="Helical" evidence="2">
    <location>
        <begin position="111"/>
        <end position="141"/>
    </location>
</feature>